<evidence type="ECO:0000256" key="1">
    <source>
        <dbReference type="ARBA" id="ARBA00004123"/>
    </source>
</evidence>
<name>G3VCZ3_SARHA</name>
<keyword evidence="2" id="KW-0539">Nucleus</keyword>
<dbReference type="PANTHER" id="PTHR48033:SF1">
    <property type="entry name" value="HETEROGENEOUS NUCLEAR RIBONUCLEOPROTEIN A_B"/>
    <property type="match status" value="1"/>
</dbReference>
<dbReference type="Ensembl" id="ENSSHAT00000001061.2">
    <property type="protein sequence ID" value="ENSSHAP00000001047.2"/>
    <property type="gene ID" value="ENSSHAG00000000936.2"/>
</dbReference>
<dbReference type="eggNOG" id="KOG0118">
    <property type="taxonomic scope" value="Eukaryota"/>
</dbReference>
<dbReference type="STRING" id="9305.ENSSHAP00000001047"/>
<dbReference type="GO" id="GO:0003723">
    <property type="term" value="F:RNA binding"/>
    <property type="evidence" value="ECO:0007669"/>
    <property type="project" value="UniProtKB-UniRule"/>
</dbReference>
<evidence type="ECO:0000256" key="3">
    <source>
        <dbReference type="PROSITE-ProRule" id="PRU00176"/>
    </source>
</evidence>
<dbReference type="AlphaFoldDB" id="G3VCZ3"/>
<proteinExistence type="predicted"/>
<reference evidence="6" key="3">
    <citation type="submission" date="2025-09" db="UniProtKB">
        <authorList>
            <consortium name="Ensembl"/>
        </authorList>
    </citation>
    <scope>IDENTIFICATION</scope>
</reference>
<feature type="domain" description="RRM" evidence="5">
    <location>
        <begin position="1"/>
        <end position="54"/>
    </location>
</feature>
<dbReference type="Proteomes" id="UP000007648">
    <property type="component" value="Unassembled WGS sequence"/>
</dbReference>
<keyword evidence="3" id="KW-0694">RNA-binding</keyword>
<organism evidence="6 7">
    <name type="scientific">Sarcophilus harrisii</name>
    <name type="common">Tasmanian devil</name>
    <name type="synonym">Sarcophilus laniarius</name>
    <dbReference type="NCBI Taxonomy" id="9305"/>
    <lineage>
        <taxon>Eukaryota</taxon>
        <taxon>Metazoa</taxon>
        <taxon>Chordata</taxon>
        <taxon>Craniata</taxon>
        <taxon>Vertebrata</taxon>
        <taxon>Euteleostomi</taxon>
        <taxon>Mammalia</taxon>
        <taxon>Metatheria</taxon>
        <taxon>Dasyuromorphia</taxon>
        <taxon>Dasyuridae</taxon>
        <taxon>Sarcophilus</taxon>
    </lineage>
</organism>
<dbReference type="PROSITE" id="PS50102">
    <property type="entry name" value="RRM"/>
    <property type="match status" value="1"/>
</dbReference>
<feature type="region of interest" description="Disordered" evidence="4">
    <location>
        <begin position="196"/>
        <end position="217"/>
    </location>
</feature>
<dbReference type="GO" id="GO:0010468">
    <property type="term" value="P:regulation of gene expression"/>
    <property type="evidence" value="ECO:0007669"/>
    <property type="project" value="TreeGrafter"/>
</dbReference>
<dbReference type="InParanoid" id="G3VCZ3"/>
<dbReference type="InterPro" id="IPR000504">
    <property type="entry name" value="RRM_dom"/>
</dbReference>
<feature type="compositionally biased region" description="Gly residues" evidence="4">
    <location>
        <begin position="147"/>
        <end position="161"/>
    </location>
</feature>
<dbReference type="SUPFAM" id="SSF54928">
    <property type="entry name" value="RNA-binding domain, RBD"/>
    <property type="match status" value="1"/>
</dbReference>
<dbReference type="Pfam" id="PF00076">
    <property type="entry name" value="RRM_1"/>
    <property type="match status" value="1"/>
</dbReference>
<protein>
    <recommendedName>
        <fullName evidence="5">RRM domain-containing protein</fullName>
    </recommendedName>
</protein>
<accession>G3VCZ3</accession>
<dbReference type="GO" id="GO:0005654">
    <property type="term" value="C:nucleoplasm"/>
    <property type="evidence" value="ECO:0007669"/>
    <property type="project" value="TreeGrafter"/>
</dbReference>
<dbReference type="GO" id="GO:0000785">
    <property type="term" value="C:chromatin"/>
    <property type="evidence" value="ECO:0007669"/>
    <property type="project" value="TreeGrafter"/>
</dbReference>
<evidence type="ECO:0000313" key="7">
    <source>
        <dbReference type="Proteomes" id="UP000007648"/>
    </source>
</evidence>
<keyword evidence="7" id="KW-1185">Reference proteome</keyword>
<evidence type="ECO:0000313" key="6">
    <source>
        <dbReference type="Ensembl" id="ENSSHAP00000001047.2"/>
    </source>
</evidence>
<dbReference type="InterPro" id="IPR012677">
    <property type="entry name" value="Nucleotide-bd_a/b_plait_sf"/>
</dbReference>
<dbReference type="HOGENOM" id="CLU_012062_1_1_1"/>
<sequence>MIKIDPNTGRSRGFGFILFKESESVDKVLDQKEYRLDGWVIDPKRAMTMKKDTVKKIFVGEINPDATEDKIRQYLEDFGEIECMELPIHAKTNKRREEDPVKKILEKRFHNVDRSKRKIKVVQLKEVYQQQQYSSRGSQGSWSQGNRGSGCGKGGNGSGGKRGGRIATTSQFPSIILSQEEIHSVALGWISRSHSQLAPKYSNSSHDTTNSMTKTWH</sequence>
<reference evidence="6 7" key="1">
    <citation type="journal article" date="2011" name="Proc. Natl. Acad. Sci. U.S.A.">
        <title>Genetic diversity and population structure of the endangered marsupial Sarcophilus harrisii (Tasmanian devil).</title>
        <authorList>
            <person name="Miller W."/>
            <person name="Hayes V.M."/>
            <person name="Ratan A."/>
            <person name="Petersen D.C."/>
            <person name="Wittekindt N.E."/>
            <person name="Miller J."/>
            <person name="Walenz B."/>
            <person name="Knight J."/>
            <person name="Qi J."/>
            <person name="Zhao F."/>
            <person name="Wang Q."/>
            <person name="Bedoya-Reina O.C."/>
            <person name="Katiyar N."/>
            <person name="Tomsho L.P."/>
            <person name="Kasson L.M."/>
            <person name="Hardie R.A."/>
            <person name="Woodbridge P."/>
            <person name="Tindall E.A."/>
            <person name="Bertelsen M.F."/>
            <person name="Dixon D."/>
            <person name="Pyecroft S."/>
            <person name="Helgen K.M."/>
            <person name="Lesk A.M."/>
            <person name="Pringle T.H."/>
            <person name="Patterson N."/>
            <person name="Zhang Y."/>
            <person name="Kreiss A."/>
            <person name="Woods G.M."/>
            <person name="Jones M.E."/>
            <person name="Schuster S.C."/>
        </authorList>
    </citation>
    <scope>NUCLEOTIDE SEQUENCE [LARGE SCALE GENOMIC DNA]</scope>
</reference>
<evidence type="ECO:0000256" key="2">
    <source>
        <dbReference type="ARBA" id="ARBA00023242"/>
    </source>
</evidence>
<feature type="region of interest" description="Disordered" evidence="4">
    <location>
        <begin position="133"/>
        <end position="166"/>
    </location>
</feature>
<reference evidence="6" key="2">
    <citation type="submission" date="2025-08" db="UniProtKB">
        <authorList>
            <consortium name="Ensembl"/>
        </authorList>
    </citation>
    <scope>IDENTIFICATION</scope>
</reference>
<comment type="subcellular location">
    <subcellularLocation>
        <location evidence="1">Nucleus</location>
    </subcellularLocation>
</comment>
<feature type="compositionally biased region" description="Low complexity" evidence="4">
    <location>
        <begin position="133"/>
        <end position="146"/>
    </location>
</feature>
<evidence type="ECO:0000259" key="5">
    <source>
        <dbReference type="PROSITE" id="PS50102"/>
    </source>
</evidence>
<dbReference type="Gene3D" id="3.30.70.330">
    <property type="match status" value="2"/>
</dbReference>
<dbReference type="GeneTree" id="ENSGT00940000154735"/>
<dbReference type="InterPro" id="IPR035979">
    <property type="entry name" value="RBD_domain_sf"/>
</dbReference>
<dbReference type="PANTHER" id="PTHR48033">
    <property type="entry name" value="RNA-BINDING (RRM/RBD/RNP MOTIFS) FAMILY PROTEIN"/>
    <property type="match status" value="1"/>
</dbReference>
<evidence type="ECO:0000256" key="4">
    <source>
        <dbReference type="SAM" id="MobiDB-lite"/>
    </source>
</evidence>